<feature type="active site" evidence="1">
    <location>
        <position position="130"/>
    </location>
</feature>
<keyword evidence="1" id="KW-0808">Transferase</keyword>
<dbReference type="GO" id="GO:0005886">
    <property type="term" value="C:plasma membrane"/>
    <property type="evidence" value="ECO:0007669"/>
    <property type="project" value="UniProtKB-SubCell"/>
</dbReference>
<feature type="active site" evidence="1">
    <location>
        <position position="339"/>
    </location>
</feature>
<dbReference type="HAMAP" id="MF_01917">
    <property type="entry name" value="Cardiolipin_synth_ClsB"/>
    <property type="match status" value="1"/>
</dbReference>
<feature type="active site" evidence="1">
    <location>
        <position position="334"/>
    </location>
</feature>
<comment type="similarity">
    <text evidence="1">Belongs to the phospholipase D family. Cardiolipin synthase subfamily. ClsB sub-subfamily.</text>
</comment>
<evidence type="ECO:0000259" key="3">
    <source>
        <dbReference type="PROSITE" id="PS50035"/>
    </source>
</evidence>
<dbReference type="InterPro" id="IPR025202">
    <property type="entry name" value="PLD-like_dom"/>
</dbReference>
<comment type="function">
    <text evidence="1">Catalyzes the phosphatidyl group transfer from one phosphatidylglycerol molecule to another to form cardiolipin (CL) (diphosphatidylglycerol) and glycerol.</text>
</comment>
<dbReference type="CDD" id="cd09159">
    <property type="entry name" value="PLDc_ybhO_like_2"/>
    <property type="match status" value="1"/>
</dbReference>
<feature type="active site" evidence="1">
    <location>
        <position position="332"/>
    </location>
</feature>
<accession>A0A158F3X3</accession>
<evidence type="ECO:0000313" key="4">
    <source>
        <dbReference type="EMBL" id="SAL14522.1"/>
    </source>
</evidence>
<evidence type="ECO:0000256" key="2">
    <source>
        <dbReference type="SAM" id="MobiDB-lite"/>
    </source>
</evidence>
<keyword evidence="1" id="KW-0444">Lipid biosynthesis</keyword>
<comment type="catalytic activity">
    <reaction evidence="1">
        <text>2 a 1,2-diacyl-sn-glycero-3-phospho-(1'-sn-glycerol) = a cardiolipin + glycerol</text>
        <dbReference type="Rhea" id="RHEA:31451"/>
        <dbReference type="ChEBI" id="CHEBI:17754"/>
        <dbReference type="ChEBI" id="CHEBI:62237"/>
        <dbReference type="ChEBI" id="CHEBI:64716"/>
    </reaction>
</comment>
<name>A0A158F3X3_CABSO</name>
<feature type="active site" evidence="1">
    <location>
        <position position="132"/>
    </location>
</feature>
<dbReference type="CDD" id="cd09110">
    <property type="entry name" value="PLDc_CLS_1"/>
    <property type="match status" value="1"/>
</dbReference>
<evidence type="ECO:0000256" key="1">
    <source>
        <dbReference type="HAMAP-Rule" id="MF_01917"/>
    </source>
</evidence>
<keyword evidence="1" id="KW-1208">Phospholipid metabolism</keyword>
<organism evidence="4 5">
    <name type="scientific">Caballeronia sordidicola</name>
    <name type="common">Burkholderia sordidicola</name>
    <dbReference type="NCBI Taxonomy" id="196367"/>
    <lineage>
        <taxon>Bacteria</taxon>
        <taxon>Pseudomonadati</taxon>
        <taxon>Pseudomonadota</taxon>
        <taxon>Betaproteobacteria</taxon>
        <taxon>Burkholderiales</taxon>
        <taxon>Burkholderiaceae</taxon>
        <taxon>Caballeronia</taxon>
    </lineage>
</organism>
<keyword evidence="1" id="KW-0472">Membrane</keyword>
<feature type="region of interest" description="Disordered" evidence="2">
    <location>
        <begin position="194"/>
        <end position="214"/>
    </location>
</feature>
<keyword evidence="1" id="KW-0443">Lipid metabolism</keyword>
<keyword evidence="1" id="KW-1003">Cell membrane</keyword>
<dbReference type="PANTHER" id="PTHR21248">
    <property type="entry name" value="CARDIOLIPIN SYNTHASE"/>
    <property type="match status" value="1"/>
</dbReference>
<sequence length="425" mass="47801">MGFGGPSRRFARLKQALFRGRRPGRLCFTINNTVKLLKSGDAFFPDLIGRINAAKHEVSLETYIFCDDAAGRAVSAALMNAGRRGVHVRVITDGIGTAKLPLFDEWPEANVEHRIYNPHLFGPLGFSRTHRKLVVIDREIAFCGGINIVDDYHQNGVPIEFARWDFALETRGPVVSDVREAFDLQWQRIRLGVKPRSASPKDQGAAASASSRSSRRALRARLRARRGMIHAVDRPCVAFVARDNLLNRRAIEKAYLAAISHAENEVMLANPYFMPGRKLRRALVRAAQRGIRVTLVIGRKEFVALDYATPFLYRNLLKYGVRIAEYEKTMLHGKVAVVDSNWATVGSSNLDALSLVLNNEANMVLVNHENEIVKLRDSILAAFEDARPITLEQYAARPAGERLLNWLAYNAYRTMMKMLTIGRYD</sequence>
<dbReference type="Gene3D" id="3.30.870.10">
    <property type="entry name" value="Endonuclease Chain A"/>
    <property type="match status" value="2"/>
</dbReference>
<dbReference type="EC" id="2.7.8.-" evidence="1"/>
<feature type="domain" description="PLD phosphodiesterase" evidence="3">
    <location>
        <begin position="125"/>
        <end position="152"/>
    </location>
</feature>
<proteinExistence type="inferred from homology"/>
<gene>
    <name evidence="1" type="primary">clsB</name>
    <name evidence="4" type="ORF">AWB64_00706</name>
</gene>
<dbReference type="RefSeq" id="WP_060817240.1">
    <property type="nucleotide sequence ID" value="NZ_FCOC02000002.1"/>
</dbReference>
<reference evidence="4 5" key="1">
    <citation type="submission" date="2016-01" db="EMBL/GenBank/DDBJ databases">
        <authorList>
            <person name="Oliw E.H."/>
        </authorList>
    </citation>
    <scope>NUCLEOTIDE SEQUENCE [LARGE SCALE GENOMIC DNA]</scope>
    <source>
        <strain evidence="4">LMG 22029</strain>
    </source>
</reference>
<dbReference type="OrthoDB" id="9762009at2"/>
<feature type="domain" description="PLD phosphodiesterase" evidence="3">
    <location>
        <begin position="327"/>
        <end position="354"/>
    </location>
</feature>
<dbReference type="SMART" id="SM00155">
    <property type="entry name" value="PLDc"/>
    <property type="match status" value="2"/>
</dbReference>
<dbReference type="GO" id="GO:0008808">
    <property type="term" value="F:cardiolipin synthase activity"/>
    <property type="evidence" value="ECO:0007669"/>
    <property type="project" value="InterPro"/>
</dbReference>
<dbReference type="Proteomes" id="UP000054893">
    <property type="component" value="Unassembled WGS sequence"/>
</dbReference>
<dbReference type="SUPFAM" id="SSF56024">
    <property type="entry name" value="Phospholipase D/nuclease"/>
    <property type="match status" value="2"/>
</dbReference>
<dbReference type="PROSITE" id="PS50035">
    <property type="entry name" value="PLD"/>
    <property type="match status" value="2"/>
</dbReference>
<evidence type="ECO:0000313" key="5">
    <source>
        <dbReference type="Proteomes" id="UP000054893"/>
    </source>
</evidence>
<comment type="subcellular location">
    <subcellularLocation>
        <location evidence="1">Cell membrane</location>
        <topology evidence="1">Peripheral membrane protein</topology>
    </subcellularLocation>
</comment>
<dbReference type="AlphaFoldDB" id="A0A158F3X3"/>
<dbReference type="EMBL" id="FCOC02000002">
    <property type="protein sequence ID" value="SAL14522.1"/>
    <property type="molecule type" value="Genomic_DNA"/>
</dbReference>
<protein>
    <recommendedName>
        <fullName evidence="1">Cardiolipin synthase B</fullName>
        <shortName evidence="1">CL synthase</shortName>
        <ecNumber evidence="1">2.7.8.-</ecNumber>
    </recommendedName>
</protein>
<dbReference type="Pfam" id="PF13091">
    <property type="entry name" value="PLDc_2"/>
    <property type="match status" value="2"/>
</dbReference>
<dbReference type="PANTHER" id="PTHR21248:SF22">
    <property type="entry name" value="PHOSPHOLIPASE D"/>
    <property type="match status" value="1"/>
</dbReference>
<feature type="active site" evidence="1">
    <location>
        <position position="137"/>
    </location>
</feature>
<dbReference type="GO" id="GO:0032049">
    <property type="term" value="P:cardiolipin biosynthetic process"/>
    <property type="evidence" value="ECO:0007669"/>
    <property type="project" value="InterPro"/>
</dbReference>
<dbReference type="InterPro" id="IPR001736">
    <property type="entry name" value="PLipase_D/transphosphatidylase"/>
</dbReference>
<dbReference type="InterPro" id="IPR030872">
    <property type="entry name" value="Cardiolipin_synth_ClsB"/>
</dbReference>
<keyword evidence="1" id="KW-0594">Phospholipid biosynthesis</keyword>